<dbReference type="InterPro" id="IPR012337">
    <property type="entry name" value="RNaseH-like_sf"/>
</dbReference>
<evidence type="ECO:0000256" key="1">
    <source>
        <dbReference type="ARBA" id="ARBA00012493"/>
    </source>
</evidence>
<sequence>MVENVQRNPELYPYFRKENNIFYKHIFNKYNIGSNQSDWKIVIPYKHIFNKYNIGSNQSDWKIVIPASHRKQILDTYHDHETAAHLGISKILSRILELYYWPNLRKDVQNTPNAESHHQEHCQISRESCLFGMPQIFICDNGTQFQSAEFKNFLNGYQVQKIWLNAGYHLQINSTERQNRVIVAAIRSYIKENHKTWDQPIHKIAQPIRLAKHDVTRTAGIVTPPLVVYPNKRLPRAIIDKVPKVYGVWELLIMVG</sequence>
<protein>
    <recommendedName>
        <fullName evidence="1">RNA-directed DNA polymerase</fullName>
        <ecNumber evidence="1">2.7.7.49</ecNumber>
    </recommendedName>
</protein>
<dbReference type="FunFam" id="1.10.340.70:FF:000001">
    <property type="entry name" value="Retrovirus-related Pol polyprotein from transposon gypsy-like Protein"/>
    <property type="match status" value="1"/>
</dbReference>
<evidence type="ECO:0000313" key="4">
    <source>
        <dbReference type="Proteomes" id="UP001458880"/>
    </source>
</evidence>
<evidence type="ECO:0000313" key="3">
    <source>
        <dbReference type="EMBL" id="KAK9727946.1"/>
    </source>
</evidence>
<proteinExistence type="predicted"/>
<dbReference type="Pfam" id="PF17921">
    <property type="entry name" value="Integrase_H2C2"/>
    <property type="match status" value="1"/>
</dbReference>
<dbReference type="EMBL" id="JASPKY010000174">
    <property type="protein sequence ID" value="KAK9727946.1"/>
    <property type="molecule type" value="Genomic_DNA"/>
</dbReference>
<dbReference type="PANTHER" id="PTHR37984:SF5">
    <property type="entry name" value="PROTEIN NYNRIN-LIKE"/>
    <property type="match status" value="1"/>
</dbReference>
<dbReference type="GO" id="GO:0003964">
    <property type="term" value="F:RNA-directed DNA polymerase activity"/>
    <property type="evidence" value="ECO:0007669"/>
    <property type="project" value="UniProtKB-EC"/>
</dbReference>
<dbReference type="AlphaFoldDB" id="A0AAW1KZG7"/>
<dbReference type="InterPro" id="IPR041588">
    <property type="entry name" value="Integrase_H2C2"/>
</dbReference>
<keyword evidence="4" id="KW-1185">Reference proteome</keyword>
<dbReference type="GO" id="GO:0015074">
    <property type="term" value="P:DNA integration"/>
    <property type="evidence" value="ECO:0007669"/>
    <property type="project" value="InterPro"/>
</dbReference>
<dbReference type="EC" id="2.7.7.49" evidence="1"/>
<dbReference type="InterPro" id="IPR001584">
    <property type="entry name" value="Integrase_cat-core"/>
</dbReference>
<feature type="domain" description="Integrase catalytic" evidence="2">
    <location>
        <begin position="62"/>
        <end position="232"/>
    </location>
</feature>
<dbReference type="SUPFAM" id="SSF53098">
    <property type="entry name" value="Ribonuclease H-like"/>
    <property type="match status" value="1"/>
</dbReference>
<comment type="caution">
    <text evidence="3">The sequence shown here is derived from an EMBL/GenBank/DDBJ whole genome shotgun (WGS) entry which is preliminary data.</text>
</comment>
<accession>A0AAW1KZG7</accession>
<dbReference type="PANTHER" id="PTHR37984">
    <property type="entry name" value="PROTEIN CBG26694"/>
    <property type="match status" value="1"/>
</dbReference>
<dbReference type="InterPro" id="IPR036397">
    <property type="entry name" value="RNaseH_sf"/>
</dbReference>
<dbReference type="Gene3D" id="3.30.420.10">
    <property type="entry name" value="Ribonuclease H-like superfamily/Ribonuclease H"/>
    <property type="match status" value="1"/>
</dbReference>
<dbReference type="PROSITE" id="PS50994">
    <property type="entry name" value="INTEGRASE"/>
    <property type="match status" value="1"/>
</dbReference>
<name>A0AAW1KZG7_POPJA</name>
<gene>
    <name evidence="3" type="ORF">QE152_g18953</name>
</gene>
<dbReference type="InterPro" id="IPR050951">
    <property type="entry name" value="Retrovirus_Pol_polyprotein"/>
</dbReference>
<dbReference type="Proteomes" id="UP001458880">
    <property type="component" value="Unassembled WGS sequence"/>
</dbReference>
<dbReference type="GO" id="GO:0003676">
    <property type="term" value="F:nucleic acid binding"/>
    <property type="evidence" value="ECO:0007669"/>
    <property type="project" value="InterPro"/>
</dbReference>
<evidence type="ECO:0000259" key="2">
    <source>
        <dbReference type="PROSITE" id="PS50994"/>
    </source>
</evidence>
<organism evidence="3 4">
    <name type="scientific">Popillia japonica</name>
    <name type="common">Japanese beetle</name>
    <dbReference type="NCBI Taxonomy" id="7064"/>
    <lineage>
        <taxon>Eukaryota</taxon>
        <taxon>Metazoa</taxon>
        <taxon>Ecdysozoa</taxon>
        <taxon>Arthropoda</taxon>
        <taxon>Hexapoda</taxon>
        <taxon>Insecta</taxon>
        <taxon>Pterygota</taxon>
        <taxon>Neoptera</taxon>
        <taxon>Endopterygota</taxon>
        <taxon>Coleoptera</taxon>
        <taxon>Polyphaga</taxon>
        <taxon>Scarabaeiformia</taxon>
        <taxon>Scarabaeidae</taxon>
        <taxon>Rutelinae</taxon>
        <taxon>Popillia</taxon>
    </lineage>
</organism>
<reference evidence="3 4" key="1">
    <citation type="journal article" date="2024" name="BMC Genomics">
        <title>De novo assembly and annotation of Popillia japonica's genome with initial clues to its potential as an invasive pest.</title>
        <authorList>
            <person name="Cucini C."/>
            <person name="Boschi S."/>
            <person name="Funari R."/>
            <person name="Cardaioli E."/>
            <person name="Iannotti N."/>
            <person name="Marturano G."/>
            <person name="Paoli F."/>
            <person name="Bruttini M."/>
            <person name="Carapelli A."/>
            <person name="Frati F."/>
            <person name="Nardi F."/>
        </authorList>
    </citation>
    <scope>NUCLEOTIDE SEQUENCE [LARGE SCALE GENOMIC DNA]</scope>
    <source>
        <strain evidence="3">DMR45628</strain>
    </source>
</reference>